<dbReference type="FunFam" id="3.40.50.1820:FF:000057">
    <property type="entry name" value="Lipase"/>
    <property type="match status" value="1"/>
</dbReference>
<evidence type="ECO:0000313" key="12">
    <source>
        <dbReference type="EMBL" id="CAH1401155.1"/>
    </source>
</evidence>
<feature type="signal peptide" evidence="9">
    <location>
        <begin position="1"/>
        <end position="18"/>
    </location>
</feature>
<keyword evidence="6" id="KW-0325">Glycoprotein</keyword>
<comment type="similarity">
    <text evidence="1 7">Belongs to the AB hydrolase superfamily. Lipase family.</text>
</comment>
<evidence type="ECO:0000256" key="3">
    <source>
        <dbReference type="ARBA" id="ARBA00022801"/>
    </source>
</evidence>
<evidence type="ECO:0000256" key="4">
    <source>
        <dbReference type="ARBA" id="ARBA00022963"/>
    </source>
</evidence>
<sequence>MMLSLLILNFFCLPESGGIALTLKKPPEIPGLPSIDELAQRGGYQATNYEVITEDGYSLWIHRIGNNTGPPVLMQHGLFLAADSWITRGSSKKDLAFMLLDLGYDVWLSNQRGTFFNQYSLKYHKTDPPFWDFSFHESGYYDLPAFIDKILAVRNVQQIFFIGHSFGTVTYSVMCATRPEYNDKIKAAVLMSPVVYQRASNQTSPIMSTLATVRDFVTANAFGRSANIVVGARSPASVQALKVLCGSKSPTQGLCLSIFGLFVGENRINLNLDDFSTFVLYASSTSLRTLIHAAQNRLADQFQQFDFGPKENLMRYNSLKPPKYLLELVTTPTALFWSLNDPTLNEQSVARFASEIPNVITNSVVDDPKFSHADMIIGDNANVILYPRIIEILDSFSLDGGNADQFVIDERVGGRMSSPTIVT</sequence>
<dbReference type="Pfam" id="PF12146">
    <property type="entry name" value="Hydrolase_4"/>
    <property type="match status" value="1"/>
</dbReference>
<dbReference type="AlphaFoldDB" id="A0A9P0MQN6"/>
<dbReference type="PANTHER" id="PTHR11005">
    <property type="entry name" value="LYSOSOMAL ACID LIPASE-RELATED"/>
    <property type="match status" value="1"/>
</dbReference>
<evidence type="ECO:0000313" key="13">
    <source>
        <dbReference type="Proteomes" id="UP001152798"/>
    </source>
</evidence>
<organism evidence="12 13">
    <name type="scientific">Nezara viridula</name>
    <name type="common">Southern green stink bug</name>
    <name type="synonym">Cimex viridulus</name>
    <dbReference type="NCBI Taxonomy" id="85310"/>
    <lineage>
        <taxon>Eukaryota</taxon>
        <taxon>Metazoa</taxon>
        <taxon>Ecdysozoa</taxon>
        <taxon>Arthropoda</taxon>
        <taxon>Hexapoda</taxon>
        <taxon>Insecta</taxon>
        <taxon>Pterygota</taxon>
        <taxon>Neoptera</taxon>
        <taxon>Paraneoptera</taxon>
        <taxon>Hemiptera</taxon>
        <taxon>Heteroptera</taxon>
        <taxon>Panheteroptera</taxon>
        <taxon>Pentatomomorpha</taxon>
        <taxon>Pentatomoidea</taxon>
        <taxon>Pentatomidae</taxon>
        <taxon>Pentatominae</taxon>
        <taxon>Nezara</taxon>
    </lineage>
</organism>
<evidence type="ECO:0000256" key="1">
    <source>
        <dbReference type="ARBA" id="ARBA00010701"/>
    </source>
</evidence>
<dbReference type="EMBL" id="OV725081">
    <property type="protein sequence ID" value="CAH1401155.1"/>
    <property type="molecule type" value="Genomic_DNA"/>
</dbReference>
<dbReference type="InterPro" id="IPR025483">
    <property type="entry name" value="Lipase_euk"/>
</dbReference>
<dbReference type="Proteomes" id="UP001152798">
    <property type="component" value="Chromosome 5"/>
</dbReference>
<dbReference type="InterPro" id="IPR022742">
    <property type="entry name" value="Hydrolase_4"/>
</dbReference>
<dbReference type="SUPFAM" id="SSF53474">
    <property type="entry name" value="alpha/beta-Hydrolases"/>
    <property type="match status" value="1"/>
</dbReference>
<dbReference type="Pfam" id="PF04083">
    <property type="entry name" value="Abhydro_lipase"/>
    <property type="match status" value="1"/>
</dbReference>
<keyword evidence="5" id="KW-0443">Lipid metabolism</keyword>
<feature type="active site" description="Charge relay system" evidence="8">
    <location>
        <position position="341"/>
    </location>
</feature>
<feature type="active site" description="Charge relay system" evidence="8">
    <location>
        <position position="372"/>
    </location>
</feature>
<evidence type="ECO:0000256" key="6">
    <source>
        <dbReference type="ARBA" id="ARBA00023180"/>
    </source>
</evidence>
<feature type="active site" description="Nucleophile" evidence="8">
    <location>
        <position position="165"/>
    </location>
</feature>
<evidence type="ECO:0000259" key="11">
    <source>
        <dbReference type="Pfam" id="PF12146"/>
    </source>
</evidence>
<evidence type="ECO:0000256" key="5">
    <source>
        <dbReference type="ARBA" id="ARBA00023098"/>
    </source>
</evidence>
<feature type="domain" description="Partial AB-hydrolase lipase" evidence="10">
    <location>
        <begin position="36"/>
        <end position="88"/>
    </location>
</feature>
<evidence type="ECO:0000256" key="7">
    <source>
        <dbReference type="PIRNR" id="PIRNR000862"/>
    </source>
</evidence>
<name>A0A9P0MQN6_NEZVI</name>
<feature type="domain" description="Serine aminopeptidase S33" evidence="11">
    <location>
        <begin position="99"/>
        <end position="219"/>
    </location>
</feature>
<dbReference type="Gene3D" id="3.40.50.1820">
    <property type="entry name" value="alpha/beta hydrolase"/>
    <property type="match status" value="1"/>
</dbReference>
<dbReference type="InterPro" id="IPR006693">
    <property type="entry name" value="AB_hydrolase_lipase"/>
</dbReference>
<protein>
    <recommendedName>
        <fullName evidence="7">Lipase</fullName>
    </recommendedName>
</protein>
<keyword evidence="4 7" id="KW-0442">Lipid degradation</keyword>
<keyword evidence="13" id="KW-1185">Reference proteome</keyword>
<feature type="chain" id="PRO_5040173328" description="Lipase" evidence="9">
    <location>
        <begin position="19"/>
        <end position="423"/>
    </location>
</feature>
<keyword evidence="3 7" id="KW-0378">Hydrolase</keyword>
<gene>
    <name evidence="12" type="ORF">NEZAVI_LOCUS10239</name>
</gene>
<dbReference type="InterPro" id="IPR029058">
    <property type="entry name" value="AB_hydrolase_fold"/>
</dbReference>
<proteinExistence type="inferred from homology"/>
<accession>A0A9P0MQN6</accession>
<evidence type="ECO:0000259" key="10">
    <source>
        <dbReference type="Pfam" id="PF04083"/>
    </source>
</evidence>
<evidence type="ECO:0000256" key="8">
    <source>
        <dbReference type="PIRSR" id="PIRSR000862-1"/>
    </source>
</evidence>
<evidence type="ECO:0000256" key="2">
    <source>
        <dbReference type="ARBA" id="ARBA00022729"/>
    </source>
</evidence>
<dbReference type="OrthoDB" id="9974421at2759"/>
<dbReference type="PIRSF" id="PIRSF000862">
    <property type="entry name" value="Steryl_ester_lip"/>
    <property type="match status" value="1"/>
</dbReference>
<dbReference type="GO" id="GO:0016788">
    <property type="term" value="F:hydrolase activity, acting on ester bonds"/>
    <property type="evidence" value="ECO:0007669"/>
    <property type="project" value="InterPro"/>
</dbReference>
<evidence type="ECO:0000256" key="9">
    <source>
        <dbReference type="SAM" id="SignalP"/>
    </source>
</evidence>
<reference evidence="12" key="1">
    <citation type="submission" date="2022-01" db="EMBL/GenBank/DDBJ databases">
        <authorList>
            <person name="King R."/>
        </authorList>
    </citation>
    <scope>NUCLEOTIDE SEQUENCE</scope>
</reference>
<dbReference type="GO" id="GO:0016042">
    <property type="term" value="P:lipid catabolic process"/>
    <property type="evidence" value="ECO:0007669"/>
    <property type="project" value="UniProtKB-KW"/>
</dbReference>
<keyword evidence="2 9" id="KW-0732">Signal</keyword>